<evidence type="ECO:0000313" key="2">
    <source>
        <dbReference type="Proteomes" id="UP000230423"/>
    </source>
</evidence>
<name>A0A2G9T4X0_TELCI</name>
<protein>
    <submittedName>
        <fullName evidence="1">Uncharacterized protein</fullName>
    </submittedName>
</protein>
<organism evidence="1 2">
    <name type="scientific">Teladorsagia circumcincta</name>
    <name type="common">Brown stomach worm</name>
    <name type="synonym">Ostertagia circumcincta</name>
    <dbReference type="NCBI Taxonomy" id="45464"/>
    <lineage>
        <taxon>Eukaryota</taxon>
        <taxon>Metazoa</taxon>
        <taxon>Ecdysozoa</taxon>
        <taxon>Nematoda</taxon>
        <taxon>Chromadorea</taxon>
        <taxon>Rhabditida</taxon>
        <taxon>Rhabditina</taxon>
        <taxon>Rhabditomorpha</taxon>
        <taxon>Strongyloidea</taxon>
        <taxon>Trichostrongylidae</taxon>
        <taxon>Teladorsagia</taxon>
    </lineage>
</organism>
<accession>A0A2G9T4X0</accession>
<dbReference type="AlphaFoldDB" id="A0A2G9T4X0"/>
<proteinExistence type="predicted"/>
<keyword evidence="2" id="KW-1185">Reference proteome</keyword>
<reference evidence="1 2" key="1">
    <citation type="submission" date="2015-09" db="EMBL/GenBank/DDBJ databases">
        <title>Draft genome of the parasitic nematode Teladorsagia circumcincta isolate WARC Sus (inbred).</title>
        <authorList>
            <person name="Mitreva M."/>
        </authorList>
    </citation>
    <scope>NUCLEOTIDE SEQUENCE [LARGE SCALE GENOMIC DNA]</scope>
    <source>
        <strain evidence="1 2">S</strain>
    </source>
</reference>
<dbReference type="EMBL" id="KZ421292">
    <property type="protein sequence ID" value="PIO53019.1"/>
    <property type="molecule type" value="Genomic_DNA"/>
</dbReference>
<dbReference type="Proteomes" id="UP000230423">
    <property type="component" value="Unassembled WGS sequence"/>
</dbReference>
<gene>
    <name evidence="1" type="ORF">TELCIR_25666</name>
</gene>
<sequence>MVCRRDKSLLRNKYWLMKALNMSGNAHMARCVRSTVMRKTPKTVAPIIHGK</sequence>
<evidence type="ECO:0000313" key="1">
    <source>
        <dbReference type="EMBL" id="PIO53019.1"/>
    </source>
</evidence>